<dbReference type="Proteomes" id="UP000321197">
    <property type="component" value="Unassembled WGS sequence"/>
</dbReference>
<name>A0A511QWU7_9DEIN</name>
<dbReference type="AlphaFoldDB" id="A0A511QWU7"/>
<evidence type="ECO:0000313" key="1">
    <source>
        <dbReference type="EMBL" id="GEM81849.1"/>
    </source>
</evidence>
<evidence type="ECO:0000313" key="2">
    <source>
        <dbReference type="Proteomes" id="UP000321197"/>
    </source>
</evidence>
<gene>
    <name evidence="1" type="ORF">MHY01S_00150</name>
</gene>
<comment type="caution">
    <text evidence="1">The sequence shown here is derived from an EMBL/GenBank/DDBJ whole genome shotgun (WGS) entry which is preliminary data.</text>
</comment>
<dbReference type="EMBL" id="BJXL01000001">
    <property type="protein sequence ID" value="GEM81849.1"/>
    <property type="molecule type" value="Genomic_DNA"/>
</dbReference>
<organism evidence="1 2">
    <name type="scientific">Meiothermus hypogaeus NBRC 106114</name>
    <dbReference type="NCBI Taxonomy" id="1227553"/>
    <lineage>
        <taxon>Bacteria</taxon>
        <taxon>Thermotogati</taxon>
        <taxon>Deinococcota</taxon>
        <taxon>Deinococci</taxon>
        <taxon>Thermales</taxon>
        <taxon>Thermaceae</taxon>
        <taxon>Meiothermus</taxon>
    </lineage>
</organism>
<dbReference type="RefSeq" id="WP_119340403.1">
    <property type="nucleotide sequence ID" value="NZ_BJXL01000001.1"/>
</dbReference>
<sequence>MDLVPVQLYESWLPELAPPWLQGPRGRALLAGWGKALDEYAALVSTGLLVRVVMRAPEDALTLIGTERGLTRYPGESLEAFRARVLAAWDFWRWGGTEYGMRRWIEAAGYDVFIYEHYKNNPAIWAEFSVWVWPRIPAYTTDRWDDGGAWDDGTPWEYSLSLTELSRIPALIQEVKPAHAKLRTAFYIPGFKDVWDDSTLWDSGGAWNPEPTVIV</sequence>
<dbReference type="Pfam" id="PF09684">
    <property type="entry name" value="Tail_P2_I"/>
    <property type="match status" value="1"/>
</dbReference>
<dbReference type="InterPro" id="IPR006521">
    <property type="entry name" value="Tail_protein_I"/>
</dbReference>
<reference evidence="1 2" key="1">
    <citation type="submission" date="2019-07" db="EMBL/GenBank/DDBJ databases">
        <title>Whole genome shotgun sequence of Meiothermus hypogaeus NBRC 106114.</title>
        <authorList>
            <person name="Hosoyama A."/>
            <person name="Uohara A."/>
            <person name="Ohji S."/>
            <person name="Ichikawa N."/>
        </authorList>
    </citation>
    <scope>NUCLEOTIDE SEQUENCE [LARGE SCALE GENOMIC DNA]</scope>
    <source>
        <strain evidence="1 2">NBRC 106114</strain>
    </source>
</reference>
<proteinExistence type="predicted"/>
<accession>A0A511QWU7</accession>
<dbReference type="OrthoDB" id="25751at2"/>
<evidence type="ECO:0008006" key="3">
    <source>
        <dbReference type="Google" id="ProtNLM"/>
    </source>
</evidence>
<protein>
    <recommendedName>
        <fullName evidence="3">Phage tail protein</fullName>
    </recommendedName>
</protein>